<evidence type="ECO:0000313" key="2">
    <source>
        <dbReference type="EMBL" id="KIY49121.1"/>
    </source>
</evidence>
<feature type="compositionally biased region" description="Basic and acidic residues" evidence="1">
    <location>
        <begin position="147"/>
        <end position="156"/>
    </location>
</feature>
<feature type="compositionally biased region" description="Acidic residues" evidence="1">
    <location>
        <begin position="180"/>
        <end position="191"/>
    </location>
</feature>
<evidence type="ECO:0000313" key="3">
    <source>
        <dbReference type="Proteomes" id="UP000054144"/>
    </source>
</evidence>
<sequence>MSQLSLGRSPPTSATSTGRVMRVSMPAPVRTPEGTTSAFVNQAVAASPSFRPVPEAETPPAAKVVVDDPDAEPVELTRSASRASQRSSDGGAADDGHQPQEATSHTHSRSGSMNKAFKFPTPTTSPTIGGSAPGPVSLSQVAEEMEEKLSVSERRSPAPSNIDIPPPPPIEKEPRQSVDFEGDAEEEEVGDTVDIPLN</sequence>
<feature type="compositionally biased region" description="Polar residues" evidence="1">
    <location>
        <begin position="100"/>
        <end position="113"/>
    </location>
</feature>
<keyword evidence="3" id="KW-1185">Reference proteome</keyword>
<name>A0A0D7AGV4_9AGAR</name>
<feature type="region of interest" description="Disordered" evidence="1">
    <location>
        <begin position="1"/>
        <end position="198"/>
    </location>
</feature>
<protein>
    <submittedName>
        <fullName evidence="2">Uncharacterized protein</fullName>
    </submittedName>
</protein>
<reference evidence="2 3" key="1">
    <citation type="journal article" date="2015" name="Fungal Genet. Biol.">
        <title>Evolution of novel wood decay mechanisms in Agaricales revealed by the genome sequences of Fistulina hepatica and Cylindrobasidium torrendii.</title>
        <authorList>
            <person name="Floudas D."/>
            <person name="Held B.W."/>
            <person name="Riley R."/>
            <person name="Nagy L.G."/>
            <person name="Koehler G."/>
            <person name="Ransdell A.S."/>
            <person name="Younus H."/>
            <person name="Chow J."/>
            <person name="Chiniquy J."/>
            <person name="Lipzen A."/>
            <person name="Tritt A."/>
            <person name="Sun H."/>
            <person name="Haridas S."/>
            <person name="LaButti K."/>
            <person name="Ohm R.A."/>
            <person name="Kues U."/>
            <person name="Blanchette R.A."/>
            <person name="Grigoriev I.V."/>
            <person name="Minto R.E."/>
            <person name="Hibbett D.S."/>
        </authorList>
    </citation>
    <scope>NUCLEOTIDE SEQUENCE [LARGE SCALE GENOMIC DNA]</scope>
    <source>
        <strain evidence="2 3">ATCC 64428</strain>
    </source>
</reference>
<evidence type="ECO:0000256" key="1">
    <source>
        <dbReference type="SAM" id="MobiDB-lite"/>
    </source>
</evidence>
<feature type="compositionally biased region" description="Low complexity" evidence="1">
    <location>
        <begin position="120"/>
        <end position="135"/>
    </location>
</feature>
<accession>A0A0D7AGV4</accession>
<dbReference type="Proteomes" id="UP000054144">
    <property type="component" value="Unassembled WGS sequence"/>
</dbReference>
<feature type="compositionally biased region" description="Polar residues" evidence="1">
    <location>
        <begin position="1"/>
        <end position="18"/>
    </location>
</feature>
<dbReference type="AlphaFoldDB" id="A0A0D7AGV4"/>
<organism evidence="2 3">
    <name type="scientific">Fistulina hepatica ATCC 64428</name>
    <dbReference type="NCBI Taxonomy" id="1128425"/>
    <lineage>
        <taxon>Eukaryota</taxon>
        <taxon>Fungi</taxon>
        <taxon>Dikarya</taxon>
        <taxon>Basidiomycota</taxon>
        <taxon>Agaricomycotina</taxon>
        <taxon>Agaricomycetes</taxon>
        <taxon>Agaricomycetidae</taxon>
        <taxon>Agaricales</taxon>
        <taxon>Fistulinaceae</taxon>
        <taxon>Fistulina</taxon>
    </lineage>
</organism>
<proteinExistence type="predicted"/>
<gene>
    <name evidence="2" type="ORF">FISHEDRAFT_58470</name>
</gene>
<feature type="compositionally biased region" description="Low complexity" evidence="1">
    <location>
        <begin position="78"/>
        <end position="91"/>
    </location>
</feature>
<dbReference type="EMBL" id="KN881726">
    <property type="protein sequence ID" value="KIY49121.1"/>
    <property type="molecule type" value="Genomic_DNA"/>
</dbReference>